<protein>
    <recommendedName>
        <fullName evidence="10">NADPH-dependent diflavin oxidoreductase 1</fullName>
        <ecNumber evidence="10">1.18.1.-</ecNumber>
    </recommendedName>
    <alternativeName>
        <fullName evidence="10">NADPH-dependent FMN and FAD-containing oxidoreductase</fullName>
    </alternativeName>
</protein>
<evidence type="ECO:0000256" key="2">
    <source>
        <dbReference type="ARBA" id="ARBA00001974"/>
    </source>
</evidence>
<dbReference type="Pfam" id="PF00175">
    <property type="entry name" value="NAD_binding_1"/>
    <property type="match status" value="1"/>
</dbReference>
<accession>A0A9J7EC21</accession>
<evidence type="ECO:0000259" key="11">
    <source>
        <dbReference type="PROSITE" id="PS50902"/>
    </source>
</evidence>
<evidence type="ECO:0000256" key="8">
    <source>
        <dbReference type="ARBA" id="ARBA00022857"/>
    </source>
</evidence>
<keyword evidence="6 10" id="KW-0288">FMN</keyword>
<dbReference type="PRINTS" id="PR00371">
    <property type="entry name" value="FPNCR"/>
</dbReference>
<keyword evidence="13" id="KW-1185">Reference proteome</keyword>
<dbReference type="Gene3D" id="2.40.30.10">
    <property type="entry name" value="Translation factors"/>
    <property type="match status" value="1"/>
</dbReference>
<organism evidence="13 14">
    <name type="scientific">Spodoptera litura</name>
    <name type="common">Asian cotton leafworm</name>
    <dbReference type="NCBI Taxonomy" id="69820"/>
    <lineage>
        <taxon>Eukaryota</taxon>
        <taxon>Metazoa</taxon>
        <taxon>Ecdysozoa</taxon>
        <taxon>Arthropoda</taxon>
        <taxon>Hexapoda</taxon>
        <taxon>Insecta</taxon>
        <taxon>Pterygota</taxon>
        <taxon>Neoptera</taxon>
        <taxon>Endopterygota</taxon>
        <taxon>Lepidoptera</taxon>
        <taxon>Glossata</taxon>
        <taxon>Ditrysia</taxon>
        <taxon>Noctuoidea</taxon>
        <taxon>Noctuidae</taxon>
        <taxon>Amphipyrinae</taxon>
        <taxon>Spodoptera</taxon>
    </lineage>
</organism>
<dbReference type="GO" id="GO:0160246">
    <property type="term" value="F:NADPH-iron-sulfur [2Fe-2S] protein oxidoreductase activity"/>
    <property type="evidence" value="ECO:0007669"/>
    <property type="project" value="InterPro"/>
</dbReference>
<dbReference type="GO" id="GO:0050661">
    <property type="term" value="F:NADP binding"/>
    <property type="evidence" value="ECO:0007669"/>
    <property type="project" value="UniProtKB-UniRule"/>
</dbReference>
<evidence type="ECO:0000256" key="7">
    <source>
        <dbReference type="ARBA" id="ARBA00022827"/>
    </source>
</evidence>
<dbReference type="InterPro" id="IPR023173">
    <property type="entry name" value="NADPH_Cyt_P450_Rdtase_alpha"/>
</dbReference>
<feature type="domain" description="Flavodoxin-like" evidence="11">
    <location>
        <begin position="7"/>
        <end position="151"/>
    </location>
</feature>
<dbReference type="GO" id="GO:0010181">
    <property type="term" value="F:FMN binding"/>
    <property type="evidence" value="ECO:0007669"/>
    <property type="project" value="UniProtKB-UniRule"/>
</dbReference>
<evidence type="ECO:0000256" key="10">
    <source>
        <dbReference type="HAMAP-Rule" id="MF_03178"/>
    </source>
</evidence>
<keyword evidence="7 10" id="KW-0274">FAD</keyword>
<dbReference type="Proteomes" id="UP000301870">
    <property type="component" value="Chromosome 24"/>
</dbReference>
<dbReference type="OrthoDB" id="1856718at2759"/>
<dbReference type="GO" id="GO:0050660">
    <property type="term" value="F:flavin adenine dinucleotide binding"/>
    <property type="evidence" value="ECO:0007669"/>
    <property type="project" value="UniProtKB-UniRule"/>
</dbReference>
<comment type="cofactor">
    <cofactor evidence="1 10">
        <name>FMN</name>
        <dbReference type="ChEBI" id="CHEBI:58210"/>
    </cofactor>
</comment>
<dbReference type="InterPro" id="IPR001709">
    <property type="entry name" value="Flavoprot_Pyr_Nucl_cyt_Rdtase"/>
</dbReference>
<dbReference type="GO" id="GO:0005634">
    <property type="term" value="C:nucleus"/>
    <property type="evidence" value="ECO:0007669"/>
    <property type="project" value="UniProtKB-ARBA"/>
</dbReference>
<comment type="similarity">
    <text evidence="10">In the N-terminal section; belongs to the flavodoxin family.</text>
</comment>
<dbReference type="Gene3D" id="3.40.50.80">
    <property type="entry name" value="Nucleotide-binding domain of ferredoxin-NADP reductase (FNR) module"/>
    <property type="match status" value="1"/>
</dbReference>
<feature type="binding site" evidence="10">
    <location>
        <begin position="98"/>
        <end position="107"/>
    </location>
    <ligand>
        <name>FMN</name>
        <dbReference type="ChEBI" id="CHEBI:58210"/>
    </ligand>
</feature>
<comment type="similarity">
    <text evidence="10">Belongs to the NADPH-dependent diflavin oxidoreductase NDOR1 family.</text>
</comment>
<dbReference type="PROSITE" id="PS51384">
    <property type="entry name" value="FAD_FR"/>
    <property type="match status" value="1"/>
</dbReference>
<comment type="subcellular location">
    <subcellularLocation>
        <location evidence="3 10">Cytoplasm</location>
    </subcellularLocation>
</comment>
<gene>
    <name evidence="14" type="primary">LOC111357074</name>
</gene>
<dbReference type="HAMAP" id="MF_03178">
    <property type="entry name" value="NDOR1"/>
    <property type="match status" value="1"/>
</dbReference>
<evidence type="ECO:0000313" key="13">
    <source>
        <dbReference type="Proteomes" id="UP000301870"/>
    </source>
</evidence>
<comment type="similarity">
    <text evidence="10">In the C-terminal section; belongs to the flavoprotein pyridine nucleotide cytochrome reductase family.</text>
</comment>
<dbReference type="InterPro" id="IPR039261">
    <property type="entry name" value="FNR_nucleotide-bd"/>
</dbReference>
<dbReference type="GO" id="GO:0016226">
    <property type="term" value="P:iron-sulfur cluster assembly"/>
    <property type="evidence" value="ECO:0007669"/>
    <property type="project" value="UniProtKB-UniRule"/>
</dbReference>
<dbReference type="FunFam" id="3.40.50.80:FF:000030">
    <property type="entry name" value="NADPH-dependent diflavin oxidoreductase 1"/>
    <property type="match status" value="1"/>
</dbReference>
<name>A0A9J7EC21_SPOLT</name>
<proteinExistence type="inferred from homology"/>
<keyword evidence="4 10" id="KW-0963">Cytoplasm</keyword>
<feature type="binding site" evidence="10">
    <location>
        <position position="465"/>
    </location>
    <ligand>
        <name>NADP(+)</name>
        <dbReference type="ChEBI" id="CHEBI:58349"/>
    </ligand>
</feature>
<evidence type="ECO:0000256" key="1">
    <source>
        <dbReference type="ARBA" id="ARBA00001917"/>
    </source>
</evidence>
<dbReference type="InterPro" id="IPR003097">
    <property type="entry name" value="CysJ-like_FAD-binding"/>
</dbReference>
<sequence>MSEAPRLIVLYGSQTYTAQEVAERIWRKTKVLGFRGPVQAMDEYPITSLIKEEFAIFVCATTGQGDEPDNMKKFWKFLLRKNLPATSLLKLKYGVLGLGDSSYLKFNFAGKKLHRRLLQLGATPLLDIGLCDYQHDLGHDAVLAPWLKEYLSILKTYYPKIEPDNIKTTFIPRWKVSLEKCEDKTTNKKDGLTEDIYFAKGIRDSFVDATHFQVVKNYRTTHITHFQDVRMITLKTTGKTVVKYQPGDVFNIRPRNSKEDVEDLFNIFKEHNIDILPHYNLVVEECHDDMPVPPFLKQPHTLYEIAEQYWDLRSYPTQYVFSLLAQVSEDKLEREKCIELSSPEGQEDWLNYCRRPKRTVLEVLHDFHKSASKLTLEVVFELFSTIKPRSFSIASSCLPSGGRDIDLLVAVVNYKTKLLKPRLGLASNWLKDLKISDKVFGWIKPGTLVFPKDSSTPHIMIGPGTGLAPFRSLLQEREKLQTAKKDALHLIFGCRYKEKDFHCREDLERMVKQDKLTLYCAFSRDQEEKVYVQHKISENKDLLWQLISNKAYIYISGNAKNMPDNVREAFIEDVLSKTGGQTIEEARTMLKELENSGRFQVEAW</sequence>
<evidence type="ECO:0000259" key="12">
    <source>
        <dbReference type="PROSITE" id="PS51384"/>
    </source>
</evidence>
<dbReference type="Pfam" id="PF00258">
    <property type="entry name" value="Flavodoxin_1"/>
    <property type="match status" value="1"/>
</dbReference>
<dbReference type="SUPFAM" id="SSF63380">
    <property type="entry name" value="Riboflavin synthase domain-like"/>
    <property type="match status" value="1"/>
</dbReference>
<dbReference type="InterPro" id="IPR001094">
    <property type="entry name" value="Flavdoxin-like"/>
</dbReference>
<feature type="binding site" evidence="10">
    <location>
        <begin position="60"/>
        <end position="63"/>
    </location>
    <ligand>
        <name>FMN</name>
        <dbReference type="ChEBI" id="CHEBI:58210"/>
    </ligand>
</feature>
<evidence type="ECO:0000256" key="4">
    <source>
        <dbReference type="ARBA" id="ARBA00022490"/>
    </source>
</evidence>
<dbReference type="PROSITE" id="PS50902">
    <property type="entry name" value="FLAVODOXIN_LIKE"/>
    <property type="match status" value="1"/>
</dbReference>
<dbReference type="InterPro" id="IPR008254">
    <property type="entry name" value="Flavodoxin/NO_synth"/>
</dbReference>
<dbReference type="InterPro" id="IPR028879">
    <property type="entry name" value="NDOR1"/>
</dbReference>
<feature type="binding site" evidence="10">
    <location>
        <begin position="389"/>
        <end position="392"/>
    </location>
    <ligand>
        <name>FAD</name>
        <dbReference type="ChEBI" id="CHEBI:57692"/>
    </ligand>
</feature>
<comment type="catalytic activity">
    <reaction evidence="10">
        <text>2 oxidized [2Fe-2S]-[protein] + NADPH = 2 reduced [2Fe-2S]-[protein] + NADP(+) + H(+)</text>
        <dbReference type="Rhea" id="RHEA:67716"/>
        <dbReference type="Rhea" id="RHEA-COMP:17327"/>
        <dbReference type="Rhea" id="RHEA-COMP:17328"/>
        <dbReference type="ChEBI" id="CHEBI:15378"/>
        <dbReference type="ChEBI" id="CHEBI:33737"/>
        <dbReference type="ChEBI" id="CHEBI:33738"/>
        <dbReference type="ChEBI" id="CHEBI:57783"/>
        <dbReference type="ChEBI" id="CHEBI:58349"/>
    </reaction>
</comment>
<dbReference type="Gene3D" id="3.40.50.360">
    <property type="match status" value="1"/>
</dbReference>
<evidence type="ECO:0000256" key="9">
    <source>
        <dbReference type="ARBA" id="ARBA00023002"/>
    </source>
</evidence>
<evidence type="ECO:0000256" key="5">
    <source>
        <dbReference type="ARBA" id="ARBA00022630"/>
    </source>
</evidence>
<reference evidence="14" key="1">
    <citation type="submission" date="2025-08" db="UniProtKB">
        <authorList>
            <consortium name="RefSeq"/>
        </authorList>
    </citation>
    <scope>IDENTIFICATION</scope>
    <source>
        <strain evidence="14">Ishihara</strain>
        <tissue evidence="14">Whole body</tissue>
    </source>
</reference>
<dbReference type="SUPFAM" id="SSF52343">
    <property type="entry name" value="Ferredoxin reductase-like, C-terminal NADP-linked domain"/>
    <property type="match status" value="1"/>
</dbReference>
<dbReference type="FunFam" id="3.40.50.360:FF:000015">
    <property type="entry name" value="NADPH-dependent diflavin oxidoreductase 1"/>
    <property type="match status" value="1"/>
</dbReference>
<dbReference type="GO" id="GO:0005829">
    <property type="term" value="C:cytosol"/>
    <property type="evidence" value="ECO:0007669"/>
    <property type="project" value="TreeGrafter"/>
</dbReference>
<dbReference type="EC" id="1.18.1.-" evidence="10"/>
<feature type="domain" description="FAD-binding FR-type" evidence="12">
    <location>
        <begin position="207"/>
        <end position="470"/>
    </location>
</feature>
<comment type="caution">
    <text evidence="10">Lacks conserved residue(s) required for the propagation of feature annotation.</text>
</comment>
<evidence type="ECO:0000256" key="3">
    <source>
        <dbReference type="ARBA" id="ARBA00004496"/>
    </source>
</evidence>
<dbReference type="Gene3D" id="1.20.990.10">
    <property type="entry name" value="NADPH-cytochrome p450 Reductase, Chain A, domain 3"/>
    <property type="match status" value="1"/>
</dbReference>
<dbReference type="PANTHER" id="PTHR19384">
    <property type="entry name" value="NITRIC OXIDE SYNTHASE-RELATED"/>
    <property type="match status" value="1"/>
</dbReference>
<dbReference type="Pfam" id="PF00667">
    <property type="entry name" value="FAD_binding_1"/>
    <property type="match status" value="1"/>
</dbReference>
<dbReference type="PANTHER" id="PTHR19384:SF10">
    <property type="entry name" value="NADPH-DEPENDENT DIFLAVIN OXIDOREDUCTASE 1"/>
    <property type="match status" value="1"/>
</dbReference>
<feature type="binding site" evidence="10">
    <location>
        <position position="604"/>
    </location>
    <ligand>
        <name>FAD</name>
        <dbReference type="ChEBI" id="CHEBI:57692"/>
    </ligand>
</feature>
<keyword evidence="8 10" id="KW-0521">NADP</keyword>
<evidence type="ECO:0000256" key="6">
    <source>
        <dbReference type="ARBA" id="ARBA00022643"/>
    </source>
</evidence>
<dbReference type="InterPro" id="IPR017927">
    <property type="entry name" value="FAD-bd_FR_type"/>
</dbReference>
<evidence type="ECO:0000313" key="14">
    <source>
        <dbReference type="RefSeq" id="XP_022827393.1"/>
    </source>
</evidence>
<comment type="cofactor">
    <cofactor evidence="2 10">
        <name>FAD</name>
        <dbReference type="ChEBI" id="CHEBI:57692"/>
    </cofactor>
</comment>
<dbReference type="InterPro" id="IPR029039">
    <property type="entry name" value="Flavoprotein-like_sf"/>
</dbReference>
<dbReference type="KEGG" id="sliu:111357074"/>
<dbReference type="InterPro" id="IPR001433">
    <property type="entry name" value="OxRdtase_FAD/NAD-bd"/>
</dbReference>
<feature type="binding site" evidence="10">
    <location>
        <begin position="529"/>
        <end position="533"/>
    </location>
    <ligand>
        <name>NADP(+)</name>
        <dbReference type="ChEBI" id="CHEBI:58349"/>
    </ligand>
</feature>
<dbReference type="RefSeq" id="XP_022827393.1">
    <property type="nucleotide sequence ID" value="XM_022971625.1"/>
</dbReference>
<dbReference type="InterPro" id="IPR017938">
    <property type="entry name" value="Riboflavin_synthase-like_b-brl"/>
</dbReference>
<feature type="binding site" evidence="10">
    <location>
        <begin position="523"/>
        <end position="524"/>
    </location>
    <ligand>
        <name>NADP(+)</name>
        <dbReference type="ChEBI" id="CHEBI:58349"/>
    </ligand>
</feature>
<dbReference type="GO" id="GO:0016651">
    <property type="term" value="F:oxidoreductase activity, acting on NAD(P)H"/>
    <property type="evidence" value="ECO:0007669"/>
    <property type="project" value="UniProtKB-UniRule"/>
</dbReference>
<dbReference type="GeneID" id="111357074"/>
<dbReference type="PRINTS" id="PR00369">
    <property type="entry name" value="FLAVODOXIN"/>
</dbReference>
<dbReference type="SUPFAM" id="SSF52218">
    <property type="entry name" value="Flavoproteins"/>
    <property type="match status" value="1"/>
</dbReference>
<dbReference type="AlphaFoldDB" id="A0A9J7EC21"/>
<comment type="function">
    <text evidence="10">NADPH-dependent reductase which is a central component of the cytosolic iron-sulfur (Fe-S) protein assembly (CIA) machinery. Transfers electrons from NADPH via its FAD and FMN prosthetic groups to the [2Fe-2S] cluster of the anamorsin/DRE2 homolog, another key component of the CIA machinery. In turn, this reduced cluster provides electrons for assembly of cytosolic iron-sulfur cluster proteins.</text>
</comment>
<keyword evidence="9 10" id="KW-0560">Oxidoreductase</keyword>
<keyword evidence="5 10" id="KW-0285">Flavoprotein</keyword>